<gene>
    <name evidence="14" type="ORF">DC083_01565</name>
</gene>
<evidence type="ECO:0000256" key="2">
    <source>
        <dbReference type="ARBA" id="ARBA00022485"/>
    </source>
</evidence>
<evidence type="ECO:0000256" key="1">
    <source>
        <dbReference type="ARBA" id="ARBA00001974"/>
    </source>
</evidence>
<keyword evidence="6" id="KW-0560">Oxidoreductase</keyword>
<evidence type="ECO:0000256" key="11">
    <source>
        <dbReference type="ARBA" id="ARBA00060924"/>
    </source>
</evidence>
<evidence type="ECO:0000256" key="3">
    <source>
        <dbReference type="ARBA" id="ARBA00022630"/>
    </source>
</evidence>
<evidence type="ECO:0000313" key="15">
    <source>
        <dbReference type="Proteomes" id="UP000245020"/>
    </source>
</evidence>
<dbReference type="PROSITE" id="PS00198">
    <property type="entry name" value="4FE4S_FER_1"/>
    <property type="match status" value="1"/>
</dbReference>
<dbReference type="AlphaFoldDB" id="A0A2U2AHN4"/>
<dbReference type="InterPro" id="IPR016164">
    <property type="entry name" value="FAD-linked_Oxase-like_C"/>
</dbReference>
<dbReference type="GO" id="GO:0046872">
    <property type="term" value="F:metal ion binding"/>
    <property type="evidence" value="ECO:0007669"/>
    <property type="project" value="UniProtKB-KW"/>
</dbReference>
<dbReference type="EMBL" id="QEWQ01000001">
    <property type="protein sequence ID" value="PWD82157.1"/>
    <property type="molecule type" value="Genomic_DNA"/>
</dbReference>
<keyword evidence="15" id="KW-1185">Reference proteome</keyword>
<dbReference type="InterPro" id="IPR004113">
    <property type="entry name" value="FAD-bd_oxidored_4_C"/>
</dbReference>
<dbReference type="GO" id="GO:0004458">
    <property type="term" value="F:D-lactate dehydrogenase (cytochrome) activity"/>
    <property type="evidence" value="ECO:0007669"/>
    <property type="project" value="TreeGrafter"/>
</dbReference>
<dbReference type="InterPro" id="IPR036318">
    <property type="entry name" value="FAD-bd_PCMH-like_sf"/>
</dbReference>
<dbReference type="GO" id="GO:0071949">
    <property type="term" value="F:FAD binding"/>
    <property type="evidence" value="ECO:0007669"/>
    <property type="project" value="InterPro"/>
</dbReference>
<keyword evidence="4" id="KW-0479">Metal-binding</keyword>
<accession>A0A2U2AHN4</accession>
<comment type="similarity">
    <text evidence="11">In the N-terminal section; belongs to the FAD-binding oxidoreductase/transferase type 4 family.</text>
</comment>
<keyword evidence="2" id="KW-0004">4Fe-4S</keyword>
<dbReference type="OrthoDB" id="9811557at2"/>
<dbReference type="InterPro" id="IPR016166">
    <property type="entry name" value="FAD-bd_PCMH"/>
</dbReference>
<evidence type="ECO:0000256" key="5">
    <source>
        <dbReference type="ARBA" id="ARBA00022827"/>
    </source>
</evidence>
<evidence type="ECO:0000256" key="7">
    <source>
        <dbReference type="ARBA" id="ARBA00023004"/>
    </source>
</evidence>
<dbReference type="PROSITE" id="PS51387">
    <property type="entry name" value="FAD_PCMH"/>
    <property type="match status" value="1"/>
</dbReference>
<dbReference type="SUPFAM" id="SSF46548">
    <property type="entry name" value="alpha-helical ferredoxin"/>
    <property type="match status" value="1"/>
</dbReference>
<proteinExistence type="inferred from homology"/>
<evidence type="ECO:0000256" key="8">
    <source>
        <dbReference type="ARBA" id="ARBA00023014"/>
    </source>
</evidence>
<keyword evidence="5" id="KW-0274">FAD</keyword>
<dbReference type="Gene3D" id="1.10.1060.10">
    <property type="entry name" value="Alpha-helical ferredoxin"/>
    <property type="match status" value="1"/>
</dbReference>
<dbReference type="Gene3D" id="3.30.465.10">
    <property type="match status" value="1"/>
</dbReference>
<dbReference type="InterPro" id="IPR017896">
    <property type="entry name" value="4Fe4S_Fe-S-bd"/>
</dbReference>
<dbReference type="Gene3D" id="3.30.70.2740">
    <property type="match status" value="1"/>
</dbReference>
<dbReference type="Pfam" id="PF13183">
    <property type="entry name" value="Fer4_8"/>
    <property type="match status" value="1"/>
</dbReference>
<dbReference type="InterPro" id="IPR017900">
    <property type="entry name" value="4Fe4S_Fe_S_CS"/>
</dbReference>
<reference evidence="15" key="1">
    <citation type="submission" date="2018-05" db="EMBL/GenBank/DDBJ databases">
        <title>Ignatzschineria dubaiensis sp. nov., isolated from necrotic foot tissues of dromedaries (Camelus dromedarius) and associated maggots in Dubai, United Arab Emirates.</title>
        <authorList>
            <person name="Tsang C.C."/>
            <person name="Tang J.Y.M."/>
            <person name="Fong J.Y.H."/>
            <person name="Kinne J."/>
            <person name="Lee H.H."/>
            <person name="Joseph M."/>
            <person name="Jose S."/>
            <person name="Schuster R.K."/>
            <person name="Tang Y."/>
            <person name="Sivakumar S."/>
            <person name="Chen J.H.K."/>
            <person name="Teng J.L.L."/>
            <person name="Lau S.K.P."/>
            <person name="Wernery U."/>
            <person name="Woo P.C.Y."/>
        </authorList>
    </citation>
    <scope>NUCLEOTIDE SEQUENCE [LARGE SCALE GENOMIC DNA]</scope>
    <source>
        <strain evidence="15">KCTC 22644</strain>
    </source>
</reference>
<comment type="catalytic activity">
    <reaction evidence="10">
        <text>(R)-2-hydroxyglutarate + A = 2-oxoglutarate + AH2</text>
        <dbReference type="Rhea" id="RHEA:38295"/>
        <dbReference type="ChEBI" id="CHEBI:13193"/>
        <dbReference type="ChEBI" id="CHEBI:15801"/>
        <dbReference type="ChEBI" id="CHEBI:16810"/>
        <dbReference type="ChEBI" id="CHEBI:17499"/>
        <dbReference type="EC" id="1.1.99.39"/>
    </reaction>
    <physiologicalReaction direction="left-to-right" evidence="10">
        <dbReference type="Rhea" id="RHEA:38296"/>
    </physiologicalReaction>
</comment>
<evidence type="ECO:0000256" key="9">
    <source>
        <dbReference type="ARBA" id="ARBA00039003"/>
    </source>
</evidence>
<protein>
    <recommendedName>
        <fullName evidence="12">D-2-hydroxyglutarate dehydrogenase</fullName>
        <ecNumber evidence="9">1.1.99.39</ecNumber>
    </recommendedName>
</protein>
<name>A0A2U2AHN4_9GAMM</name>
<keyword evidence="8" id="KW-0411">Iron-sulfur</keyword>
<keyword evidence="7" id="KW-0408">Iron</keyword>
<dbReference type="Pfam" id="PF01565">
    <property type="entry name" value="FAD_binding_4"/>
    <property type="match status" value="1"/>
</dbReference>
<dbReference type="SUPFAM" id="SSF55103">
    <property type="entry name" value="FAD-linked oxidases, C-terminal domain"/>
    <property type="match status" value="1"/>
</dbReference>
<dbReference type="GO" id="GO:0051539">
    <property type="term" value="F:4 iron, 4 sulfur cluster binding"/>
    <property type="evidence" value="ECO:0007669"/>
    <property type="project" value="UniProtKB-KW"/>
</dbReference>
<sequence>MQADIEAFVTALKATEFTGDIESQYGQRLVSATDNSIYQIMPDLLLFPRNNEDVAIVLKLLNEPQFQALSLTTRGGGTGTNGQSLNRGIILDLSRHLNQILHFDEEKRLVTVQTGVVKDQLNAFLRPLGYFFAPELSTSNRATIGGMINTDASGQGSCEYGKTSQHVRGLHAYSIGGELITTGPHQSSPKSEALQATLSALLMPKRAEIKAHFPPLNRFITGYDLDHFTQDHSDDHHYGNCNSSSNHCSKLNHILCGSEGTLAVITEATLNVLPIPKETALVLISYDDFIKALEDAPYLMQAIPKPTSIEVIDNIVMEIAKNDFIWATTEQYFTGIDYGKLKAIQLVEFNADDQDALTAKVDAFMAYMAQTENPHRLSIRPLQGKKAVNEIYGLRKRAVGLLGAVQGNRRPIPFVEDTAVPPENLAPFITEFRAILDKANVRYGMFGHADAGVIHVRPALDLKLAEDRPLIRTISDQVFALCVQYGGALWGEHGKGVRSEYAQSFFSDLYPLIQQVKATFDPHNQLNPGKIASPHQEALLKIDEVPLRADFNQQIHSQYWAEAAYQTTLYCNGNGACFNYDLDAAMCPSYKATRERIYSPKGRAELIKEWLRQQSHNIENRPFEAEVYQSLSLCLSCKSCAGECPIKVNIPAAKSQFLAQYYQKHPRPLYEKLLISSEKMAVTSNKVRPIYNFIADSKWGQKLFAKAGLVDLPKLERAAYKSAHKLYTELSTDNIHLLAEVEQKENAVIIVPDSFFMFYDATTFNGIIQLLSYLGIEVFIAPYQPSGKVAHVYGALKQFEAEATAQHTLLEKIASYGIALVGIEPPITLTYREEYPAIGLKTVHVALIQEWLNRYLVQKATSNPLPQIELQEQLQLLSHCTEKTNATHAPKAWQQLFAHFGISLELVKSGCCGMSGGFGHIKENLPLSEKIYQQSWAPIVADSQKENTQGEKRTLLATGSSCRTQVKRFDQVTILHPLVKLQQLLMG</sequence>
<dbReference type="SUPFAM" id="SSF56176">
    <property type="entry name" value="FAD-binding/transporter-associated domain-like"/>
    <property type="match status" value="1"/>
</dbReference>
<comment type="cofactor">
    <cofactor evidence="1">
        <name>FAD</name>
        <dbReference type="ChEBI" id="CHEBI:57692"/>
    </cofactor>
</comment>
<evidence type="ECO:0000313" key="14">
    <source>
        <dbReference type="EMBL" id="PWD82157.1"/>
    </source>
</evidence>
<comment type="caution">
    <text evidence="14">The sequence shown here is derived from an EMBL/GenBank/DDBJ whole genome shotgun (WGS) entry which is preliminary data.</text>
</comment>
<evidence type="ECO:0000256" key="12">
    <source>
        <dbReference type="ARBA" id="ARBA00067680"/>
    </source>
</evidence>
<dbReference type="GO" id="GO:1903457">
    <property type="term" value="P:lactate catabolic process"/>
    <property type="evidence" value="ECO:0007669"/>
    <property type="project" value="TreeGrafter"/>
</dbReference>
<evidence type="ECO:0000259" key="13">
    <source>
        <dbReference type="PROSITE" id="PS51387"/>
    </source>
</evidence>
<keyword evidence="3" id="KW-0285">Flavoprotein</keyword>
<dbReference type="InterPro" id="IPR016169">
    <property type="entry name" value="FAD-bd_PCMH_sub2"/>
</dbReference>
<organism evidence="14 15">
    <name type="scientific">Ignatzschineria ureiclastica</name>
    <dbReference type="NCBI Taxonomy" id="472582"/>
    <lineage>
        <taxon>Bacteria</taxon>
        <taxon>Pseudomonadati</taxon>
        <taxon>Pseudomonadota</taxon>
        <taxon>Gammaproteobacteria</taxon>
        <taxon>Cardiobacteriales</taxon>
        <taxon>Ignatzschineriaceae</taxon>
        <taxon>Ignatzschineria</taxon>
    </lineage>
</organism>
<dbReference type="PANTHER" id="PTHR11748">
    <property type="entry name" value="D-LACTATE DEHYDROGENASE"/>
    <property type="match status" value="1"/>
</dbReference>
<feature type="domain" description="FAD-binding PCMH-type" evidence="13">
    <location>
        <begin position="38"/>
        <end position="275"/>
    </location>
</feature>
<evidence type="ECO:0000256" key="6">
    <source>
        <dbReference type="ARBA" id="ARBA00023002"/>
    </source>
</evidence>
<evidence type="ECO:0000256" key="10">
    <source>
        <dbReference type="ARBA" id="ARBA00051291"/>
    </source>
</evidence>
<dbReference type="GO" id="GO:0051990">
    <property type="term" value="F:(R)-2-hydroxyglutarate dehydrogenase activity"/>
    <property type="evidence" value="ECO:0007669"/>
    <property type="project" value="UniProtKB-EC"/>
</dbReference>
<dbReference type="InterPro" id="IPR006094">
    <property type="entry name" value="Oxid_FAD_bind_N"/>
</dbReference>
<dbReference type="FunFam" id="3.30.70.2740:FF:000003">
    <property type="entry name" value="Oxidoreductase, FAD-binding, putative"/>
    <property type="match status" value="1"/>
</dbReference>
<dbReference type="InterPro" id="IPR009051">
    <property type="entry name" value="Helical_ferredxn"/>
</dbReference>
<dbReference type="EC" id="1.1.99.39" evidence="9"/>
<dbReference type="GO" id="GO:0008720">
    <property type="term" value="F:D-lactate dehydrogenase (NAD+) activity"/>
    <property type="evidence" value="ECO:0007669"/>
    <property type="project" value="TreeGrafter"/>
</dbReference>
<dbReference type="Proteomes" id="UP000245020">
    <property type="component" value="Unassembled WGS sequence"/>
</dbReference>
<dbReference type="PANTHER" id="PTHR11748:SF119">
    <property type="entry name" value="D-2-HYDROXYGLUTARATE DEHYDROGENASE"/>
    <property type="match status" value="1"/>
</dbReference>
<dbReference type="Pfam" id="PF02913">
    <property type="entry name" value="FAD-oxidase_C"/>
    <property type="match status" value="1"/>
</dbReference>
<evidence type="ECO:0000256" key="4">
    <source>
        <dbReference type="ARBA" id="ARBA00022723"/>
    </source>
</evidence>